<feature type="region of interest" description="Disordered" evidence="6">
    <location>
        <begin position="266"/>
        <end position="287"/>
    </location>
</feature>
<organism evidence="8 9">
    <name type="scientific">Urochloa decumbens</name>
    <dbReference type="NCBI Taxonomy" id="240449"/>
    <lineage>
        <taxon>Eukaryota</taxon>
        <taxon>Viridiplantae</taxon>
        <taxon>Streptophyta</taxon>
        <taxon>Embryophyta</taxon>
        <taxon>Tracheophyta</taxon>
        <taxon>Spermatophyta</taxon>
        <taxon>Magnoliopsida</taxon>
        <taxon>Liliopsida</taxon>
        <taxon>Poales</taxon>
        <taxon>Poaceae</taxon>
        <taxon>PACMAD clade</taxon>
        <taxon>Panicoideae</taxon>
        <taxon>Panicodae</taxon>
        <taxon>Paniceae</taxon>
        <taxon>Melinidinae</taxon>
        <taxon>Urochloa</taxon>
    </lineage>
</organism>
<feature type="compositionally biased region" description="Basic and acidic residues" evidence="6">
    <location>
        <begin position="53"/>
        <end position="63"/>
    </location>
</feature>
<dbReference type="EMBL" id="CAXIPR030004409">
    <property type="protein sequence ID" value="CAM0151133.1"/>
    <property type="molecule type" value="Genomic_DNA"/>
</dbReference>
<keyword evidence="2 4" id="KW-0863">Zinc-finger</keyword>
<proteinExistence type="predicted"/>
<dbReference type="InterPro" id="IPR013083">
    <property type="entry name" value="Znf_RING/FYVE/PHD"/>
</dbReference>
<dbReference type="Pfam" id="PF13923">
    <property type="entry name" value="zf-C3HC4_2"/>
    <property type="match status" value="1"/>
</dbReference>
<evidence type="ECO:0000313" key="8">
    <source>
        <dbReference type="EMBL" id="CAM0151133.1"/>
    </source>
</evidence>
<evidence type="ECO:0000256" key="2">
    <source>
        <dbReference type="ARBA" id="ARBA00022771"/>
    </source>
</evidence>
<dbReference type="PANTHER" id="PTHR46293:SF7">
    <property type="entry name" value="E3 UBIQUITIN PROTEIN LIGASE DRIP2"/>
    <property type="match status" value="1"/>
</dbReference>
<dbReference type="InterPro" id="IPR017907">
    <property type="entry name" value="Znf_RING_CS"/>
</dbReference>
<feature type="domain" description="RING-type" evidence="7">
    <location>
        <begin position="72"/>
        <end position="112"/>
    </location>
</feature>
<dbReference type="Gene3D" id="3.30.40.10">
    <property type="entry name" value="Zinc/RING finger domain, C3HC4 (zinc finger)"/>
    <property type="match status" value="1"/>
</dbReference>
<evidence type="ECO:0000256" key="6">
    <source>
        <dbReference type="SAM" id="MobiDB-lite"/>
    </source>
</evidence>
<evidence type="ECO:0000256" key="1">
    <source>
        <dbReference type="ARBA" id="ARBA00022723"/>
    </source>
</evidence>
<gene>
    <name evidence="8" type="ORF">URODEC1_LOCUS124147</name>
</gene>
<evidence type="ECO:0000313" key="9">
    <source>
        <dbReference type="Proteomes" id="UP001497457"/>
    </source>
</evidence>
<comment type="caution">
    <text evidence="8">The sequence shown here is derived from an EMBL/GenBank/DDBJ whole genome shotgun (WGS) entry which is preliminary data.</text>
</comment>
<keyword evidence="9" id="KW-1185">Reference proteome</keyword>
<dbReference type="SMART" id="SM00184">
    <property type="entry name" value="RING"/>
    <property type="match status" value="1"/>
</dbReference>
<protein>
    <recommendedName>
        <fullName evidence="7">RING-type domain-containing protein</fullName>
    </recommendedName>
</protein>
<name>A0ABC9HBC2_9POAL</name>
<dbReference type="CDD" id="cd16525">
    <property type="entry name" value="RING-HC_PCGF"/>
    <property type="match status" value="1"/>
</dbReference>
<evidence type="ECO:0000256" key="5">
    <source>
        <dbReference type="SAM" id="Coils"/>
    </source>
</evidence>
<dbReference type="InterPro" id="IPR001841">
    <property type="entry name" value="Znf_RING"/>
</dbReference>
<accession>A0ABC9HBC2</accession>
<evidence type="ECO:0000259" key="7">
    <source>
        <dbReference type="PROSITE" id="PS50089"/>
    </source>
</evidence>
<feature type="coiled-coil region" evidence="5">
    <location>
        <begin position="468"/>
        <end position="495"/>
    </location>
</feature>
<evidence type="ECO:0000256" key="4">
    <source>
        <dbReference type="PROSITE-ProRule" id="PRU00175"/>
    </source>
</evidence>
<feature type="coiled-coil region" evidence="5">
    <location>
        <begin position="337"/>
        <end position="439"/>
    </location>
</feature>
<feature type="region of interest" description="Disordered" evidence="6">
    <location>
        <begin position="1"/>
        <end position="63"/>
    </location>
</feature>
<dbReference type="InterPro" id="IPR044807">
    <property type="entry name" value="DRIP1-like"/>
</dbReference>
<reference evidence="8" key="1">
    <citation type="submission" date="2024-10" db="EMBL/GenBank/DDBJ databases">
        <authorList>
            <person name="Ryan C."/>
        </authorList>
    </citation>
    <scope>NUCLEOTIDE SEQUENCE [LARGE SCALE GENOMIC DNA]</scope>
</reference>
<keyword evidence="1" id="KW-0479">Metal-binding</keyword>
<dbReference type="AlphaFoldDB" id="A0ABC9HBC2"/>
<keyword evidence="5" id="KW-0175">Coiled coil</keyword>
<sequence>MPERARRASVAAAATAGPGLRPRPDTAAPLPPPPPQGLLPPRAPGTTAPRSSRAREAPVQRRSADVAPRVTCGICGGLLRDATVVNECLHAFCRQCIYDKVEKQGIKCCPTCGAHLGNAPKEKLRPDRSLQNIRSVVFPSKRRKVVNAKNKKRKEKISDEPAALSSMVDMVTEGNTAPLPPTASQIEAQNIEIEMIDKADEALVAQESVYESSILNLAPVGRDVLSRIRCRDFYSSCYLSAETGALIVWQPPPVLEEMVAFDQLAPRQDPDTSKPPATSDAEHQRQVPTVQMTNTSVVAGTSFHARMNVHEETLREDILTIVNEGNARIMGRYESHIRQLKDDGSKLIEELENEKAAALERTRILEERHQRETTAAAERIRILEERLQRAMENEREAAAEKIRILEGRLQIALSFESRCQSLEAEKAKLYEELENGRAGNKALMSEILKKNDDLTTLKHYSDVLVSDKIDLENKLKHLTKESENAKKEHARIVRQFKDAARAVSRELGNDRY</sequence>
<feature type="compositionally biased region" description="Low complexity" evidence="6">
    <location>
        <begin position="8"/>
        <end position="28"/>
    </location>
</feature>
<dbReference type="PANTHER" id="PTHR46293">
    <property type="entry name" value="E3 UBIQUITIN PROTEIN LIGASE DRIP1"/>
    <property type="match status" value="1"/>
</dbReference>
<keyword evidence="3" id="KW-0862">Zinc</keyword>
<dbReference type="PROSITE" id="PS50089">
    <property type="entry name" value="ZF_RING_2"/>
    <property type="match status" value="1"/>
</dbReference>
<feature type="compositionally biased region" description="Pro residues" evidence="6">
    <location>
        <begin position="29"/>
        <end position="43"/>
    </location>
</feature>
<evidence type="ECO:0000256" key="3">
    <source>
        <dbReference type="ARBA" id="ARBA00022833"/>
    </source>
</evidence>
<dbReference type="GO" id="GO:0008270">
    <property type="term" value="F:zinc ion binding"/>
    <property type="evidence" value="ECO:0007669"/>
    <property type="project" value="UniProtKB-KW"/>
</dbReference>
<dbReference type="PROSITE" id="PS00518">
    <property type="entry name" value="ZF_RING_1"/>
    <property type="match status" value="1"/>
</dbReference>
<dbReference type="SUPFAM" id="SSF57850">
    <property type="entry name" value="RING/U-box"/>
    <property type="match status" value="1"/>
</dbReference>
<dbReference type="Proteomes" id="UP001497457">
    <property type="component" value="Unassembled WGS sequence"/>
</dbReference>